<keyword evidence="2" id="KW-1185">Reference proteome</keyword>
<name>A0A437H0F7_9SPHN</name>
<dbReference type="RefSeq" id="WP_127611209.1">
    <property type="nucleotide sequence ID" value="NZ_RXOL01000001.1"/>
</dbReference>
<dbReference type="OrthoDB" id="8437129at2"/>
<proteinExistence type="predicted"/>
<organism evidence="1 2">
    <name type="scientific">Croceicoccus ponticola</name>
    <dbReference type="NCBI Taxonomy" id="2217664"/>
    <lineage>
        <taxon>Bacteria</taxon>
        <taxon>Pseudomonadati</taxon>
        <taxon>Pseudomonadota</taxon>
        <taxon>Alphaproteobacteria</taxon>
        <taxon>Sphingomonadales</taxon>
        <taxon>Erythrobacteraceae</taxon>
        <taxon>Croceicoccus</taxon>
    </lineage>
</organism>
<dbReference type="AlphaFoldDB" id="A0A437H0F7"/>
<dbReference type="EMBL" id="RXOL01000001">
    <property type="protein sequence ID" value="RVQ69023.1"/>
    <property type="molecule type" value="Genomic_DNA"/>
</dbReference>
<dbReference type="InterPro" id="IPR043148">
    <property type="entry name" value="TagF_C"/>
</dbReference>
<protein>
    <submittedName>
        <fullName evidence="1">Glycosyl transferase</fullName>
    </submittedName>
</protein>
<dbReference type="Gene3D" id="3.40.50.12580">
    <property type="match status" value="1"/>
</dbReference>
<keyword evidence="1" id="KW-0808">Transferase</keyword>
<evidence type="ECO:0000313" key="2">
    <source>
        <dbReference type="Proteomes" id="UP000283003"/>
    </source>
</evidence>
<dbReference type="GO" id="GO:0016740">
    <property type="term" value="F:transferase activity"/>
    <property type="evidence" value="ECO:0007669"/>
    <property type="project" value="UniProtKB-KW"/>
</dbReference>
<dbReference type="Proteomes" id="UP000283003">
    <property type="component" value="Unassembled WGS sequence"/>
</dbReference>
<gene>
    <name evidence="1" type="ORF">EKN06_02080</name>
</gene>
<evidence type="ECO:0000313" key="1">
    <source>
        <dbReference type="EMBL" id="RVQ69023.1"/>
    </source>
</evidence>
<sequence length="372" mass="42235">MRLNVVAIGGKHQLPHFIPLVMKLHERGLVKPKIFVPDREHREFIEMLATRLKLPVPPIVIMKLPYAIERWVRGKRFRLLWWARKLRDADALLSAERTSTILTRLPGKCPRFLHIPHGAGDGAKGFEPRLKRFDEILTAGEKDRQRVVMMGLCPDTRVHAVGGVKVATLTSTVEPERRFSNSLPTVFYNPHFSERLGTFHQVADRLIDEIERDPRYNLVLAPHIRLAEKLDAAVRKRMESRSCERVIVDFGSDLSCDMTYARTSDLYIGDVSSQVYEFIMRPRPCLFLRQGDTDWLGNPDYAMWKFGPVIGLDAPLIPAIDDAIRTFPAYRAEQETGSAHAFAGDRLAPDQLDKIAIAVESILANVTQPSGR</sequence>
<reference evidence="1 2" key="1">
    <citation type="submission" date="2018-12" db="EMBL/GenBank/DDBJ databases">
        <title>Croceicoccus ponticola sp. nov., a lipolytic bacterium isolated from seawater.</title>
        <authorList>
            <person name="Yoon J.-H."/>
        </authorList>
    </citation>
    <scope>NUCLEOTIDE SEQUENCE [LARGE SCALE GENOMIC DNA]</scope>
    <source>
        <strain evidence="1 2">GM-16</strain>
    </source>
</reference>
<comment type="caution">
    <text evidence="1">The sequence shown here is derived from an EMBL/GenBank/DDBJ whole genome shotgun (WGS) entry which is preliminary data.</text>
</comment>
<accession>A0A437H0F7</accession>